<comment type="cofactor">
    <cofactor evidence="10">
        <name>Mg(2+)</name>
        <dbReference type="ChEBI" id="CHEBI:18420"/>
    </cofactor>
</comment>
<keyword evidence="4 7" id="KW-0378">Hydrolase</keyword>
<sequence>MSTIYYHSNIVLNGKGVPEPISNPVVFLDRDGVINVDSCEYIKTREEFQFIPGSLEGIKQLTQQGFKCIVISNQSMIHRKISTLSHLMDMNQWMISQVQAVGGDIHDIFFCPHGPDANCSCRKPKTGLIEKAASVYSIDISKTIMIGDNLKDIQCANSAGCAHGILVRTGKGLKTESILANEKAVTSFIGDNLLDAVRWIIER</sequence>
<feature type="binding site" evidence="10">
    <location>
        <position position="121"/>
    </location>
    <ligand>
        <name>Zn(2+)</name>
        <dbReference type="ChEBI" id="CHEBI:29105"/>
    </ligand>
</feature>
<comment type="similarity">
    <text evidence="7">Belongs to the gmhB family.</text>
</comment>
<gene>
    <name evidence="11" type="ORF">OMM_02384</name>
</gene>
<feature type="active site" description="Nucleophile" evidence="8">
    <location>
        <position position="29"/>
    </location>
</feature>
<dbReference type="NCBIfam" id="TIGR01662">
    <property type="entry name" value="HAD-SF-IIIA"/>
    <property type="match status" value="1"/>
</dbReference>
<evidence type="ECO:0000313" key="12">
    <source>
        <dbReference type="Proteomes" id="UP000189670"/>
    </source>
</evidence>
<dbReference type="InterPro" id="IPR006549">
    <property type="entry name" value="HAD-SF_hydro_IIIA"/>
</dbReference>
<keyword evidence="2 7" id="KW-0963">Cytoplasm</keyword>
<dbReference type="NCBIfam" id="NF006506">
    <property type="entry name" value="PRK08942.1"/>
    <property type="match status" value="1"/>
</dbReference>
<feature type="binding site" evidence="10">
    <location>
        <position position="148"/>
    </location>
    <ligand>
        <name>Mg(2+)</name>
        <dbReference type="ChEBI" id="CHEBI:18420"/>
    </ligand>
</feature>
<feature type="binding site" evidence="10">
    <location>
        <position position="111"/>
    </location>
    <ligand>
        <name>Zn(2+)</name>
        <dbReference type="ChEBI" id="CHEBI:29105"/>
    </ligand>
</feature>
<dbReference type="Pfam" id="PF13242">
    <property type="entry name" value="Hydrolase_like"/>
    <property type="match status" value="1"/>
</dbReference>
<evidence type="ECO:0000256" key="10">
    <source>
        <dbReference type="PIRSR" id="PIRSR004682-4"/>
    </source>
</evidence>
<dbReference type="InterPro" id="IPR023214">
    <property type="entry name" value="HAD_sf"/>
</dbReference>
<keyword evidence="3 10" id="KW-0479">Metal-binding</keyword>
<dbReference type="GO" id="GO:0005975">
    <property type="term" value="P:carbohydrate metabolic process"/>
    <property type="evidence" value="ECO:0007669"/>
    <property type="project" value="InterPro"/>
</dbReference>
<accession>A0A1V1P9K1</accession>
<dbReference type="EMBL" id="ATBP01000251">
    <property type="protein sequence ID" value="ETR71582.1"/>
    <property type="molecule type" value="Genomic_DNA"/>
</dbReference>
<name>A0A1V1P9K1_9BACT</name>
<organism evidence="11 12">
    <name type="scientific">Candidatus Magnetoglobus multicellularis str. Araruama</name>
    <dbReference type="NCBI Taxonomy" id="890399"/>
    <lineage>
        <taxon>Bacteria</taxon>
        <taxon>Pseudomonadati</taxon>
        <taxon>Thermodesulfobacteriota</taxon>
        <taxon>Desulfobacteria</taxon>
        <taxon>Desulfobacterales</taxon>
        <taxon>Desulfobacteraceae</taxon>
        <taxon>Candidatus Magnetoglobus</taxon>
    </lineage>
</organism>
<evidence type="ECO:0000256" key="9">
    <source>
        <dbReference type="PIRSR" id="PIRSR004682-3"/>
    </source>
</evidence>
<comment type="cofactor">
    <cofactor evidence="10">
        <name>Zn(2+)</name>
        <dbReference type="ChEBI" id="CHEBI:29105"/>
    </cofactor>
</comment>
<dbReference type="Proteomes" id="UP000189670">
    <property type="component" value="Unassembled WGS sequence"/>
</dbReference>
<evidence type="ECO:0000256" key="1">
    <source>
        <dbReference type="ARBA" id="ARBA00004496"/>
    </source>
</evidence>
<dbReference type="EC" id="3.1.3.-" evidence="7"/>
<comment type="subcellular location">
    <subcellularLocation>
        <location evidence="1 7">Cytoplasm</location>
    </subcellularLocation>
</comment>
<dbReference type="AlphaFoldDB" id="A0A1V1P9K1"/>
<feature type="active site" description="Proton donor" evidence="8">
    <location>
        <position position="31"/>
    </location>
</feature>
<feature type="site" description="Stabilizes the phosphoryl group" evidence="9">
    <location>
        <position position="72"/>
    </location>
</feature>
<dbReference type="PIRSF" id="PIRSF004682">
    <property type="entry name" value="GmhB"/>
    <property type="match status" value="1"/>
</dbReference>
<feature type="binding site" evidence="10">
    <location>
        <position position="29"/>
    </location>
    <ligand>
        <name>Mg(2+)</name>
        <dbReference type="ChEBI" id="CHEBI:18420"/>
    </ligand>
</feature>
<comment type="caution">
    <text evidence="11">The sequence shown here is derived from an EMBL/GenBank/DDBJ whole genome shotgun (WGS) entry which is preliminary data.</text>
</comment>
<dbReference type="GO" id="GO:0005737">
    <property type="term" value="C:cytoplasm"/>
    <property type="evidence" value="ECO:0007669"/>
    <property type="project" value="UniProtKB-SubCell"/>
</dbReference>
<reference evidence="12" key="1">
    <citation type="submission" date="2012-11" db="EMBL/GenBank/DDBJ databases">
        <authorList>
            <person name="Lucero-Rivera Y.E."/>
            <person name="Tovar-Ramirez D."/>
        </authorList>
    </citation>
    <scope>NUCLEOTIDE SEQUENCE [LARGE SCALE GENOMIC DNA]</scope>
    <source>
        <strain evidence="12">Araruama</strain>
    </source>
</reference>
<evidence type="ECO:0000256" key="4">
    <source>
        <dbReference type="ARBA" id="ARBA00022801"/>
    </source>
</evidence>
<dbReference type="InterPro" id="IPR036412">
    <property type="entry name" value="HAD-like_sf"/>
</dbReference>
<evidence type="ECO:0000256" key="7">
    <source>
        <dbReference type="PIRNR" id="PIRNR004682"/>
    </source>
</evidence>
<evidence type="ECO:0000256" key="2">
    <source>
        <dbReference type="ARBA" id="ARBA00022490"/>
    </source>
</evidence>
<proteinExistence type="inferred from homology"/>
<keyword evidence="5 7" id="KW-0119">Carbohydrate metabolism</keyword>
<protein>
    <recommendedName>
        <fullName evidence="6 7">D,D-heptose 1,7-bisphosphate phosphatase</fullName>
        <ecNumber evidence="7">3.1.3.-</ecNumber>
    </recommendedName>
</protein>
<feature type="binding site" evidence="10">
    <location>
        <position position="119"/>
    </location>
    <ligand>
        <name>Zn(2+)</name>
        <dbReference type="ChEBI" id="CHEBI:29105"/>
    </ligand>
</feature>
<dbReference type="GO" id="GO:0046872">
    <property type="term" value="F:metal ion binding"/>
    <property type="evidence" value="ECO:0007669"/>
    <property type="project" value="UniProtKB-KW"/>
</dbReference>
<dbReference type="CDD" id="cd07503">
    <property type="entry name" value="HAD_HisB-N"/>
    <property type="match status" value="1"/>
</dbReference>
<dbReference type="PANTHER" id="PTHR42891">
    <property type="entry name" value="D-GLYCERO-BETA-D-MANNO-HEPTOSE-1,7-BISPHOSPHATE 7-PHOSPHATASE"/>
    <property type="match status" value="1"/>
</dbReference>
<evidence type="ECO:0000313" key="11">
    <source>
        <dbReference type="EMBL" id="ETR71582.1"/>
    </source>
</evidence>
<feature type="binding site" evidence="10">
    <location>
        <position position="31"/>
    </location>
    <ligand>
        <name>Mg(2+)</name>
        <dbReference type="ChEBI" id="CHEBI:18420"/>
    </ligand>
</feature>
<keyword evidence="10" id="KW-0862">Zinc</keyword>
<dbReference type="GO" id="GO:0016791">
    <property type="term" value="F:phosphatase activity"/>
    <property type="evidence" value="ECO:0007669"/>
    <property type="project" value="InterPro"/>
</dbReference>
<evidence type="ECO:0000256" key="3">
    <source>
        <dbReference type="ARBA" id="ARBA00022723"/>
    </source>
</evidence>
<dbReference type="Gene3D" id="3.40.50.1000">
    <property type="entry name" value="HAD superfamily/HAD-like"/>
    <property type="match status" value="1"/>
</dbReference>
<feature type="site" description="Contributes to substrate recognition" evidence="9">
    <location>
        <position position="122"/>
    </location>
</feature>
<keyword evidence="10" id="KW-0460">Magnesium</keyword>
<evidence type="ECO:0000256" key="5">
    <source>
        <dbReference type="ARBA" id="ARBA00023277"/>
    </source>
</evidence>
<evidence type="ECO:0000256" key="8">
    <source>
        <dbReference type="PIRSR" id="PIRSR004682-1"/>
    </source>
</evidence>
<evidence type="ECO:0000256" key="6">
    <source>
        <dbReference type="ARBA" id="ARBA00031828"/>
    </source>
</evidence>
<dbReference type="NCBIfam" id="TIGR01656">
    <property type="entry name" value="Histidinol-ppas"/>
    <property type="match status" value="1"/>
</dbReference>
<feature type="binding site" evidence="10">
    <location>
        <position position="113"/>
    </location>
    <ligand>
        <name>Zn(2+)</name>
        <dbReference type="ChEBI" id="CHEBI:29105"/>
    </ligand>
</feature>
<feature type="site" description="Stabilizes the phosphoryl group" evidence="9">
    <location>
        <position position="123"/>
    </location>
</feature>
<dbReference type="SUPFAM" id="SSF56784">
    <property type="entry name" value="HAD-like"/>
    <property type="match status" value="1"/>
</dbReference>
<dbReference type="InterPro" id="IPR004446">
    <property type="entry name" value="Heptose_bisP_phosphatase"/>
</dbReference>
<dbReference type="InterPro" id="IPR006543">
    <property type="entry name" value="Histidinol-phos"/>
</dbReference>
<dbReference type="PANTHER" id="PTHR42891:SF1">
    <property type="entry name" value="D-GLYCERO-BETA-D-MANNO-HEPTOSE-1,7-BISPHOSPHATE 7-PHOSPHATASE"/>
    <property type="match status" value="1"/>
</dbReference>